<evidence type="ECO:0000256" key="7">
    <source>
        <dbReference type="ARBA" id="ARBA00047334"/>
    </source>
</evidence>
<evidence type="ECO:0000256" key="10">
    <source>
        <dbReference type="HAMAP-Rule" id="MF_00097"/>
    </source>
</evidence>
<dbReference type="Gene3D" id="3.20.20.70">
    <property type="entry name" value="Aldolase class I"/>
    <property type="match status" value="1"/>
</dbReference>
<evidence type="ECO:0000256" key="2">
    <source>
        <dbReference type="ARBA" id="ARBA00005165"/>
    </source>
</evidence>
<protein>
    <recommendedName>
        <fullName evidence="10">Thiamine-phosphate synthase</fullName>
        <shortName evidence="10">TP synthase</shortName>
        <shortName evidence="10">TPS</shortName>
        <ecNumber evidence="10">2.5.1.3</ecNumber>
    </recommendedName>
    <alternativeName>
        <fullName evidence="10">Thiamine-phosphate pyrophosphorylase</fullName>
        <shortName evidence="10">TMP pyrophosphorylase</shortName>
        <shortName evidence="10">TMP-PPase</shortName>
    </alternativeName>
</protein>
<comment type="catalytic activity">
    <reaction evidence="8 10 11">
        <text>2-(2-carboxy-4-methylthiazol-5-yl)ethyl phosphate + 4-amino-2-methyl-5-(diphosphooxymethyl)pyrimidine + 2 H(+) = thiamine phosphate + CO2 + diphosphate</text>
        <dbReference type="Rhea" id="RHEA:47848"/>
        <dbReference type="ChEBI" id="CHEBI:15378"/>
        <dbReference type="ChEBI" id="CHEBI:16526"/>
        <dbReference type="ChEBI" id="CHEBI:33019"/>
        <dbReference type="ChEBI" id="CHEBI:37575"/>
        <dbReference type="ChEBI" id="CHEBI:57841"/>
        <dbReference type="ChEBI" id="CHEBI:62890"/>
        <dbReference type="EC" id="2.5.1.3"/>
    </reaction>
</comment>
<dbReference type="HAMAP" id="MF_00097">
    <property type="entry name" value="TMP_synthase"/>
    <property type="match status" value="1"/>
</dbReference>
<evidence type="ECO:0000256" key="12">
    <source>
        <dbReference type="RuleBase" id="RU004253"/>
    </source>
</evidence>
<comment type="cofactor">
    <cofactor evidence="1">
        <name>Mg(2+)</name>
        <dbReference type="ChEBI" id="CHEBI:18420"/>
    </cofactor>
</comment>
<evidence type="ECO:0000256" key="5">
    <source>
        <dbReference type="ARBA" id="ARBA00022842"/>
    </source>
</evidence>
<feature type="binding site" evidence="10">
    <location>
        <position position="64"/>
    </location>
    <ligand>
        <name>4-amino-2-methyl-5-(diphosphooxymethyl)pyrimidine</name>
        <dbReference type="ChEBI" id="CHEBI:57841"/>
    </ligand>
</feature>
<keyword evidence="5" id="KW-0460">Magnesium</keyword>
<gene>
    <name evidence="10 14" type="primary">thiE</name>
    <name evidence="14" type="ORF">OW729_10240</name>
</gene>
<dbReference type="EMBL" id="JAPQFJ010000009">
    <property type="protein sequence ID" value="MCY6958983.1"/>
    <property type="molecule type" value="Genomic_DNA"/>
</dbReference>
<evidence type="ECO:0000256" key="11">
    <source>
        <dbReference type="RuleBase" id="RU003826"/>
    </source>
</evidence>
<sequence length="202" mass="22421">MLYLITNRRIIKQSDIYGIVEEAVKGGVDRIILREKDLGFQELLEMAERIKEIIKNKDVKLIINGNIEVARKLGAEGVHVGFESFMKEKYRFDGLIGVSVHTVKEAVMAEENGADYVLAGHVYETDCKKGLKPRGTDFIKSITSKVNIPVIALGGINETNLKLVVLSGAYGIAVMSYIMSSKKPYNSTKVLKTELNKAKLDS</sequence>
<evidence type="ECO:0000256" key="4">
    <source>
        <dbReference type="ARBA" id="ARBA00022723"/>
    </source>
</evidence>
<feature type="binding site" evidence="10">
    <location>
        <position position="128"/>
    </location>
    <ligand>
        <name>4-amino-2-methyl-5-(diphosphooxymethyl)pyrimidine</name>
        <dbReference type="ChEBI" id="CHEBI:57841"/>
    </ligand>
</feature>
<comment type="catalytic activity">
    <reaction evidence="7 10 11">
        <text>4-methyl-5-(2-phosphooxyethyl)-thiazole + 4-amino-2-methyl-5-(diphosphooxymethyl)pyrimidine + H(+) = thiamine phosphate + diphosphate</text>
        <dbReference type="Rhea" id="RHEA:22328"/>
        <dbReference type="ChEBI" id="CHEBI:15378"/>
        <dbReference type="ChEBI" id="CHEBI:33019"/>
        <dbReference type="ChEBI" id="CHEBI:37575"/>
        <dbReference type="ChEBI" id="CHEBI:57841"/>
        <dbReference type="ChEBI" id="CHEBI:58296"/>
        <dbReference type="EC" id="2.5.1.3"/>
    </reaction>
</comment>
<evidence type="ECO:0000313" key="15">
    <source>
        <dbReference type="Proteomes" id="UP001144612"/>
    </source>
</evidence>
<dbReference type="InterPro" id="IPR022998">
    <property type="entry name" value="ThiamineP_synth_TenI"/>
</dbReference>
<dbReference type="SUPFAM" id="SSF51391">
    <property type="entry name" value="Thiamin phosphate synthase"/>
    <property type="match status" value="1"/>
</dbReference>
<organism evidence="14 15">
    <name type="scientific">Clostridium brassicae</name>
    <dbReference type="NCBI Taxonomy" id="2999072"/>
    <lineage>
        <taxon>Bacteria</taxon>
        <taxon>Bacillati</taxon>
        <taxon>Bacillota</taxon>
        <taxon>Clostridia</taxon>
        <taxon>Eubacteriales</taxon>
        <taxon>Clostridiaceae</taxon>
        <taxon>Clostridium</taxon>
    </lineage>
</organism>
<proteinExistence type="inferred from homology"/>
<dbReference type="GO" id="GO:0004789">
    <property type="term" value="F:thiamine-phosphate diphosphorylase activity"/>
    <property type="evidence" value="ECO:0007669"/>
    <property type="project" value="UniProtKB-EC"/>
</dbReference>
<dbReference type="RefSeq" id="WP_268061406.1">
    <property type="nucleotide sequence ID" value="NZ_JAPQFJ010000009.1"/>
</dbReference>
<comment type="caution">
    <text evidence="14">The sequence shown here is derived from an EMBL/GenBank/DDBJ whole genome shotgun (WGS) entry which is preliminary data.</text>
</comment>
<keyword evidence="3 10" id="KW-0808">Transferase</keyword>
<accession>A0ABT4DBD4</accession>
<keyword evidence="6 10" id="KW-0784">Thiamine biosynthesis</keyword>
<keyword evidence="4" id="KW-0479">Metal-binding</keyword>
<dbReference type="PANTHER" id="PTHR20857">
    <property type="entry name" value="THIAMINE-PHOSPHATE PYROPHOSPHORYLASE"/>
    <property type="match status" value="1"/>
</dbReference>
<dbReference type="NCBIfam" id="TIGR00693">
    <property type="entry name" value="thiE"/>
    <property type="match status" value="1"/>
</dbReference>
<comment type="pathway">
    <text evidence="2 10 12">Cofactor biosynthesis; thiamine diphosphate biosynthesis; thiamine phosphate from 4-amino-2-methyl-5-diphosphomethylpyrimidine and 4-methyl-5-(2-phosphoethyl)-thiazole: step 1/1.</text>
</comment>
<comment type="catalytic activity">
    <reaction evidence="9 10 11">
        <text>2-[(2R,5Z)-2-carboxy-4-methylthiazol-5(2H)-ylidene]ethyl phosphate + 4-amino-2-methyl-5-(diphosphooxymethyl)pyrimidine + 2 H(+) = thiamine phosphate + CO2 + diphosphate</text>
        <dbReference type="Rhea" id="RHEA:47844"/>
        <dbReference type="ChEBI" id="CHEBI:15378"/>
        <dbReference type="ChEBI" id="CHEBI:16526"/>
        <dbReference type="ChEBI" id="CHEBI:33019"/>
        <dbReference type="ChEBI" id="CHEBI:37575"/>
        <dbReference type="ChEBI" id="CHEBI:57841"/>
        <dbReference type="ChEBI" id="CHEBI:62899"/>
        <dbReference type="EC" id="2.5.1.3"/>
    </reaction>
</comment>
<evidence type="ECO:0000313" key="14">
    <source>
        <dbReference type="EMBL" id="MCY6958983.1"/>
    </source>
</evidence>
<dbReference type="CDD" id="cd00564">
    <property type="entry name" value="TMP_TenI"/>
    <property type="match status" value="1"/>
</dbReference>
<feature type="domain" description="Thiamine phosphate synthase/TenI" evidence="13">
    <location>
        <begin position="2"/>
        <end position="178"/>
    </location>
</feature>
<evidence type="ECO:0000256" key="6">
    <source>
        <dbReference type="ARBA" id="ARBA00022977"/>
    </source>
</evidence>
<dbReference type="PANTHER" id="PTHR20857:SF15">
    <property type="entry name" value="THIAMINE-PHOSPHATE SYNTHASE"/>
    <property type="match status" value="1"/>
</dbReference>
<dbReference type="InterPro" id="IPR013785">
    <property type="entry name" value="Aldolase_TIM"/>
</dbReference>
<evidence type="ECO:0000256" key="9">
    <source>
        <dbReference type="ARBA" id="ARBA00047883"/>
    </source>
</evidence>
<dbReference type="InterPro" id="IPR034291">
    <property type="entry name" value="TMP_synthase"/>
</dbReference>
<reference evidence="14" key="1">
    <citation type="submission" date="2022-12" db="EMBL/GenBank/DDBJ databases">
        <title>Clostridium sp. nov., isolated from industrial wastewater.</title>
        <authorList>
            <person name="Jiayan W."/>
        </authorList>
    </citation>
    <scope>NUCLEOTIDE SEQUENCE</scope>
    <source>
        <strain evidence="14">ZC22-4</strain>
    </source>
</reference>
<comment type="caution">
    <text evidence="10">Lacks conserved residue(s) required for the propagation of feature annotation.</text>
</comment>
<evidence type="ECO:0000256" key="1">
    <source>
        <dbReference type="ARBA" id="ARBA00001946"/>
    </source>
</evidence>
<dbReference type="Pfam" id="PF02581">
    <property type="entry name" value="TMP-TENI"/>
    <property type="match status" value="1"/>
</dbReference>
<evidence type="ECO:0000256" key="3">
    <source>
        <dbReference type="ARBA" id="ARBA00022679"/>
    </source>
</evidence>
<dbReference type="Proteomes" id="UP001144612">
    <property type="component" value="Unassembled WGS sequence"/>
</dbReference>
<evidence type="ECO:0000259" key="13">
    <source>
        <dbReference type="Pfam" id="PF02581"/>
    </source>
</evidence>
<comment type="similarity">
    <text evidence="10 11">Belongs to the thiamine-phosphate synthase family.</text>
</comment>
<feature type="binding site" evidence="10">
    <location>
        <position position="99"/>
    </location>
    <ligand>
        <name>4-amino-2-methyl-5-(diphosphooxymethyl)pyrimidine</name>
        <dbReference type="ChEBI" id="CHEBI:57841"/>
    </ligand>
</feature>
<keyword evidence="15" id="KW-1185">Reference proteome</keyword>
<comment type="function">
    <text evidence="10">Condenses 4-methyl-5-(beta-hydroxyethyl)thiazole monophosphate (THZ-P) and 2-methyl-4-amino-5-hydroxymethyl pyrimidine pyrophosphate (HMP-PP) to form thiamine monophosphate (TMP).</text>
</comment>
<evidence type="ECO:0000256" key="8">
    <source>
        <dbReference type="ARBA" id="ARBA00047851"/>
    </source>
</evidence>
<name>A0ABT4DBD4_9CLOT</name>
<dbReference type="InterPro" id="IPR036206">
    <property type="entry name" value="ThiamineP_synth_sf"/>
</dbReference>
<dbReference type="EC" id="2.5.1.3" evidence="10"/>
<feature type="binding site" evidence="10">
    <location>
        <position position="155"/>
    </location>
    <ligand>
        <name>2-[(2R,5Z)-2-carboxy-4-methylthiazol-5(2H)-ylidene]ethyl phosphate</name>
        <dbReference type="ChEBI" id="CHEBI:62899"/>
    </ligand>
</feature>